<dbReference type="EMBL" id="JARBDR010000919">
    <property type="protein sequence ID" value="KAJ8301041.1"/>
    <property type="molecule type" value="Genomic_DNA"/>
</dbReference>
<evidence type="ECO:0000313" key="1">
    <source>
        <dbReference type="EMBL" id="KAJ8301041.1"/>
    </source>
</evidence>
<protein>
    <submittedName>
        <fullName evidence="1">Uncharacterized protein</fullName>
    </submittedName>
</protein>
<sequence>MELQDLLVVNVNTLDKTQPLVKVTVPAVDGNVEAGNLHKKVCNQLGLKESSLKCFSLFKEDVDHRLLKRIKENDILPVSSMNGMCIRKWCFNLKLEQELLLTDEVATHLLYLEAENLLENGKLLPTKEQEQKLDELSEPGFILERQFVEVCHNIKDYFTVCVKGCRVTSSSNETLNKTSSEQFISPVIVDKVCNIKIPWFCIRQWTIYPETVKFSYHMSVGLDWTLSVSSDQTPYLVSAINEMLKEYQVKNSESAAFHWSMVSKTDDGATLWENAVFDQEKAWKYYNT</sequence>
<reference evidence="1 2" key="1">
    <citation type="submission" date="2022-12" db="EMBL/GenBank/DDBJ databases">
        <title>Chromosome-level genome of Tegillarca granosa.</title>
        <authorList>
            <person name="Kim J."/>
        </authorList>
    </citation>
    <scope>NUCLEOTIDE SEQUENCE [LARGE SCALE GENOMIC DNA]</scope>
    <source>
        <strain evidence="1">Teg-2019</strain>
        <tissue evidence="1">Adductor muscle</tissue>
    </source>
</reference>
<proteinExistence type="predicted"/>
<organism evidence="1 2">
    <name type="scientific">Tegillarca granosa</name>
    <name type="common">Malaysian cockle</name>
    <name type="synonym">Anadara granosa</name>
    <dbReference type="NCBI Taxonomy" id="220873"/>
    <lineage>
        <taxon>Eukaryota</taxon>
        <taxon>Metazoa</taxon>
        <taxon>Spiralia</taxon>
        <taxon>Lophotrochozoa</taxon>
        <taxon>Mollusca</taxon>
        <taxon>Bivalvia</taxon>
        <taxon>Autobranchia</taxon>
        <taxon>Pteriomorphia</taxon>
        <taxon>Arcoida</taxon>
        <taxon>Arcoidea</taxon>
        <taxon>Arcidae</taxon>
        <taxon>Tegillarca</taxon>
    </lineage>
</organism>
<evidence type="ECO:0000313" key="2">
    <source>
        <dbReference type="Proteomes" id="UP001217089"/>
    </source>
</evidence>
<dbReference type="Gene3D" id="1.20.80.60">
    <property type="match status" value="1"/>
</dbReference>
<comment type="caution">
    <text evidence="1">The sequence shown here is derived from an EMBL/GenBank/DDBJ whole genome shotgun (WGS) entry which is preliminary data.</text>
</comment>
<accession>A0ABQ9E6J5</accession>
<keyword evidence="2" id="KW-1185">Reference proteome</keyword>
<name>A0ABQ9E6J5_TEGGR</name>
<gene>
    <name evidence="1" type="ORF">KUTeg_022560</name>
</gene>
<dbReference type="Proteomes" id="UP001217089">
    <property type="component" value="Unassembled WGS sequence"/>
</dbReference>